<comment type="caution">
    <text evidence="1">The sequence shown here is derived from an EMBL/GenBank/DDBJ whole genome shotgun (WGS) entry which is preliminary data.</text>
</comment>
<evidence type="ECO:0000313" key="1">
    <source>
        <dbReference type="EMBL" id="CAI9945518.1"/>
    </source>
</evidence>
<keyword evidence="3" id="KW-1185">Reference proteome</keyword>
<organism evidence="1">
    <name type="scientific">Hexamita inflata</name>
    <dbReference type="NCBI Taxonomy" id="28002"/>
    <lineage>
        <taxon>Eukaryota</taxon>
        <taxon>Metamonada</taxon>
        <taxon>Diplomonadida</taxon>
        <taxon>Hexamitidae</taxon>
        <taxon>Hexamitinae</taxon>
        <taxon>Hexamita</taxon>
    </lineage>
</organism>
<evidence type="ECO:0000313" key="3">
    <source>
        <dbReference type="Proteomes" id="UP001642409"/>
    </source>
</evidence>
<sequence length="198" mass="23225">MHLWSHLRISSQISQLLGHLGMNSCLTSQGKHLKKNLNVKWKQFKQAEHVIQHQKLWKCASCLEITDQNAVSAHQMFQHIAKHSKKDKIHIPIPVNNDLTYEKSITFFSCQNCADFHWLQTTKELESHLNVRARQGTRTRHNHQDPSFKVQYLSYEDAQMFWNVEYNTNPANIVPTQPQNQEVVQQDEQMEVQQNSNI</sequence>
<name>A0AA86PV34_9EUKA</name>
<dbReference type="EMBL" id="CATOUU010000747">
    <property type="protein sequence ID" value="CAI9945518.1"/>
    <property type="molecule type" value="Genomic_DNA"/>
</dbReference>
<dbReference type="EMBL" id="CAXDID020000066">
    <property type="protein sequence ID" value="CAL6012283.1"/>
    <property type="molecule type" value="Genomic_DNA"/>
</dbReference>
<dbReference type="AlphaFoldDB" id="A0AA86PV34"/>
<accession>A0AA86PV34</accession>
<reference evidence="2 3" key="2">
    <citation type="submission" date="2024-07" db="EMBL/GenBank/DDBJ databases">
        <authorList>
            <person name="Akdeniz Z."/>
        </authorList>
    </citation>
    <scope>NUCLEOTIDE SEQUENCE [LARGE SCALE GENOMIC DNA]</scope>
</reference>
<reference evidence="1" key="1">
    <citation type="submission" date="2023-06" db="EMBL/GenBank/DDBJ databases">
        <authorList>
            <person name="Kurt Z."/>
        </authorList>
    </citation>
    <scope>NUCLEOTIDE SEQUENCE</scope>
</reference>
<evidence type="ECO:0000313" key="2">
    <source>
        <dbReference type="EMBL" id="CAL6012283.1"/>
    </source>
</evidence>
<dbReference type="Proteomes" id="UP001642409">
    <property type="component" value="Unassembled WGS sequence"/>
</dbReference>
<protein>
    <submittedName>
        <fullName evidence="2">Hypothetical_protein</fullName>
    </submittedName>
</protein>
<proteinExistence type="predicted"/>
<gene>
    <name evidence="2" type="ORF">HINF_LOCUS23227</name>
    <name evidence="1" type="ORF">HINF_LOCUS33163</name>
</gene>